<keyword evidence="1" id="KW-0732">Signal</keyword>
<dbReference type="EMBL" id="VNHU01000004">
    <property type="protein sequence ID" value="TYP74232.1"/>
    <property type="molecule type" value="Genomic_DNA"/>
</dbReference>
<accession>A0A5S5C6Y0</accession>
<keyword evidence="3" id="KW-1185">Reference proteome</keyword>
<proteinExistence type="predicted"/>
<evidence type="ECO:0000313" key="3">
    <source>
        <dbReference type="Proteomes" id="UP000324376"/>
    </source>
</evidence>
<evidence type="ECO:0000313" key="2">
    <source>
        <dbReference type="EMBL" id="TYP74232.1"/>
    </source>
</evidence>
<sequence>MNTMQYCLKPRFFCLLMFIVTSCMFSQKPILSEDFNFSMGEKYKRIKNMGTYFVASGQRMVAIKKGRKDMTIQRFSLQDLKEDVKKRQIIEDKGDFQSVMELDGKAVVFYTIKDKAYAQQISVTGVAAQKPIQLVTDKENIDRDFGFVSTYGFDAGGRINKFVFKKSFDGSKVLVLFRVETGGEKADKIGVAIYNADLSLLWKRKITLPYPSEHMLNEDFAIDDDGNFYMTASIFISSSSDKDKLKSNFRTEVFKIGEEDKEFTKSKIDLGVNLVQDAVITKDITGLVRVSGFYSNTSSQDEINGVFSGRLSEEGVFGNIIKADFPNEKLVELAAQRETRVNEGTQKGDDKKDFENIKVNDIIFNPDGSFVVLGEQRYVTSQTTSSSSGSRTTYRYYYRDILSFKVSASSQMVWMHKLPKYQIGIRGKGSMSYKNFKTNGKHYLFFVDDFTNLKRSFDEFPQKYYDDKKEFLYLTSYVINDTTGEVFKEPILTGSDIRNSRLESMLLSKAPLLANGDLIIEVFDGKKSNLLVKVERADTKK</sequence>
<reference evidence="2 3" key="1">
    <citation type="submission" date="2019-07" db="EMBL/GenBank/DDBJ databases">
        <title>Genomic Encyclopedia of Archaeal and Bacterial Type Strains, Phase II (KMG-II): from individual species to whole genera.</title>
        <authorList>
            <person name="Goeker M."/>
        </authorList>
    </citation>
    <scope>NUCLEOTIDE SEQUENCE [LARGE SCALE GENOMIC DNA]</scope>
    <source>
        <strain evidence="2 3">DSM 17527</strain>
    </source>
</reference>
<feature type="chain" id="PRO_5024393150" evidence="1">
    <location>
        <begin position="26"/>
        <end position="541"/>
    </location>
</feature>
<feature type="signal peptide" evidence="1">
    <location>
        <begin position="1"/>
        <end position="25"/>
    </location>
</feature>
<name>A0A5S5C6Y0_9FLAO</name>
<gene>
    <name evidence="2" type="ORF">BD809_10447</name>
</gene>
<evidence type="ECO:0000256" key="1">
    <source>
        <dbReference type="SAM" id="SignalP"/>
    </source>
</evidence>
<dbReference type="Proteomes" id="UP000324376">
    <property type="component" value="Unassembled WGS sequence"/>
</dbReference>
<comment type="caution">
    <text evidence="2">The sequence shown here is derived from an EMBL/GenBank/DDBJ whole genome shotgun (WGS) entry which is preliminary data.</text>
</comment>
<organism evidence="2 3">
    <name type="scientific">Aquimarina intermedia</name>
    <dbReference type="NCBI Taxonomy" id="350814"/>
    <lineage>
        <taxon>Bacteria</taxon>
        <taxon>Pseudomonadati</taxon>
        <taxon>Bacteroidota</taxon>
        <taxon>Flavobacteriia</taxon>
        <taxon>Flavobacteriales</taxon>
        <taxon>Flavobacteriaceae</taxon>
        <taxon>Aquimarina</taxon>
    </lineage>
</organism>
<protein>
    <submittedName>
        <fullName evidence="2">Uncharacterized protein</fullName>
    </submittedName>
</protein>
<dbReference type="AlphaFoldDB" id="A0A5S5C6Y0"/>